<dbReference type="PANTHER" id="PTHR43223:SF1">
    <property type="entry name" value="ALKYL_ARYL-SULFATASE BDS1"/>
    <property type="match status" value="1"/>
</dbReference>
<dbReference type="InterPro" id="IPR036866">
    <property type="entry name" value="RibonucZ/Hydroxyglut_hydro"/>
</dbReference>
<evidence type="ECO:0000256" key="2">
    <source>
        <dbReference type="ARBA" id="ARBA00022801"/>
    </source>
</evidence>
<dbReference type="HOGENOM" id="CLU_014655_1_1_1"/>
<dbReference type="eggNOG" id="ENOG502RJJX">
    <property type="taxonomic scope" value="Eukaryota"/>
</dbReference>
<feature type="domain" description="Metallo-beta-lactamase" evidence="5">
    <location>
        <begin position="119"/>
        <end position="350"/>
    </location>
</feature>
<dbReference type="Pfam" id="PF00753">
    <property type="entry name" value="Lactamase_B"/>
    <property type="match status" value="1"/>
</dbReference>
<reference evidence="7" key="1">
    <citation type="journal article" date="2012" name="MBio">
        <title>Comparative genome analysis of Trichophyton rubrum and related dermatophytes reveals candidate genes involved in infection.</title>
        <authorList>
            <person name="Martinez D.A."/>
            <person name="Oliver B.G."/>
            <person name="Graeser Y."/>
            <person name="Goldberg J.M."/>
            <person name="Li W."/>
            <person name="Martinez-Rossi N.M."/>
            <person name="Monod M."/>
            <person name="Shelest E."/>
            <person name="Barton R.C."/>
            <person name="Birch E."/>
            <person name="Brakhage A.A."/>
            <person name="Chen Z."/>
            <person name="Gurr S.J."/>
            <person name="Heiman D."/>
            <person name="Heitman J."/>
            <person name="Kosti I."/>
            <person name="Rossi A."/>
            <person name="Saif S."/>
            <person name="Samalova M."/>
            <person name="Saunders C.W."/>
            <person name="Shea T."/>
            <person name="Summerbell R.C."/>
            <person name="Xu J."/>
            <person name="Young S."/>
            <person name="Zeng Q."/>
            <person name="Birren B.W."/>
            <person name="Cuomo C.A."/>
            <person name="White T.C."/>
        </authorList>
    </citation>
    <scope>NUCLEOTIDE SEQUENCE [LARGE SCALE GENOMIC DNA]</scope>
    <source>
        <strain evidence="7">ATCC MYA-4605 / CBS 113480</strain>
    </source>
</reference>
<proteinExistence type="inferred from homology"/>
<dbReference type="InterPro" id="IPR001279">
    <property type="entry name" value="Metallo-B-lactamas"/>
</dbReference>
<dbReference type="InterPro" id="IPR029228">
    <property type="entry name" value="Alkyl_sulf_dimr"/>
</dbReference>
<dbReference type="CDD" id="cd07710">
    <property type="entry name" value="arylsulfatase_Sdsa1-like_MBL-fold"/>
    <property type="match status" value="1"/>
</dbReference>
<accession>C5FDV6</accession>
<dbReference type="InterPro" id="IPR044097">
    <property type="entry name" value="Bds1/SdsA1_MBL-fold"/>
</dbReference>
<dbReference type="Pfam" id="PF14863">
    <property type="entry name" value="Alkyl_sulf_dimr"/>
    <property type="match status" value="1"/>
</dbReference>
<dbReference type="GeneID" id="9226705"/>
<dbReference type="GO" id="GO:0046872">
    <property type="term" value="F:metal ion binding"/>
    <property type="evidence" value="ECO:0007669"/>
    <property type="project" value="UniProtKB-KW"/>
</dbReference>
<dbReference type="GO" id="GO:0018741">
    <property type="term" value="F:linear primary-alkylsulfatase activity"/>
    <property type="evidence" value="ECO:0007669"/>
    <property type="project" value="EnsemblFungi"/>
</dbReference>
<comment type="similarity">
    <text evidence="4">Belongs to the metallo-beta-lactamase superfamily. Type III sulfatase family.</text>
</comment>
<dbReference type="Gene3D" id="3.60.15.30">
    <property type="entry name" value="Metallo-beta-lactamase domain"/>
    <property type="match status" value="1"/>
</dbReference>
<dbReference type="EMBL" id="DS995701">
    <property type="protein sequence ID" value="EEQ27990.1"/>
    <property type="molecule type" value="Genomic_DNA"/>
</dbReference>
<dbReference type="Pfam" id="PF14864">
    <property type="entry name" value="Alkyl_sulf_C"/>
    <property type="match status" value="1"/>
</dbReference>
<evidence type="ECO:0000259" key="5">
    <source>
        <dbReference type="SMART" id="SM00849"/>
    </source>
</evidence>
<dbReference type="GO" id="GO:0046983">
    <property type="term" value="F:protein dimerization activity"/>
    <property type="evidence" value="ECO:0007669"/>
    <property type="project" value="InterPro"/>
</dbReference>
<dbReference type="AlphaFoldDB" id="C5FDV6"/>
<dbReference type="RefSeq" id="XP_002850774.1">
    <property type="nucleotide sequence ID" value="XM_002850728.1"/>
</dbReference>
<keyword evidence="3" id="KW-0862">Zinc</keyword>
<protein>
    <submittedName>
        <fullName evidence="6">Beta-lactamase domain-containing protein</fullName>
    </submittedName>
</protein>
<evidence type="ECO:0000313" key="7">
    <source>
        <dbReference type="Proteomes" id="UP000002035"/>
    </source>
</evidence>
<name>C5FDV6_ARTOC</name>
<evidence type="ECO:0000256" key="3">
    <source>
        <dbReference type="ARBA" id="ARBA00022833"/>
    </source>
</evidence>
<dbReference type="Gene3D" id="3.30.1050.10">
    <property type="entry name" value="SCP2 sterol-binding domain"/>
    <property type="match status" value="1"/>
</dbReference>
<dbReference type="InterPro" id="IPR029229">
    <property type="entry name" value="Alkyl_sulf_C"/>
</dbReference>
<evidence type="ECO:0000256" key="4">
    <source>
        <dbReference type="ARBA" id="ARBA00033751"/>
    </source>
</evidence>
<dbReference type="SUPFAM" id="SSF55718">
    <property type="entry name" value="SCP-like"/>
    <property type="match status" value="1"/>
</dbReference>
<gene>
    <name evidence="6" type="ORF">MCYG_00878</name>
</gene>
<dbReference type="InterPro" id="IPR036527">
    <property type="entry name" value="SCP2_sterol-bd_dom_sf"/>
</dbReference>
<keyword evidence="1" id="KW-0479">Metal-binding</keyword>
<keyword evidence="2" id="KW-0378">Hydrolase</keyword>
<dbReference type="VEuPathDB" id="FungiDB:MCYG_00878"/>
<dbReference type="Proteomes" id="UP000002035">
    <property type="component" value="Unassembled WGS sequence"/>
</dbReference>
<dbReference type="GO" id="GO:0018909">
    <property type="term" value="P:dodecyl sulfate metabolic process"/>
    <property type="evidence" value="ECO:0007669"/>
    <property type="project" value="EnsemblFungi"/>
</dbReference>
<dbReference type="OMA" id="AQHEHDH"/>
<dbReference type="InterPro" id="IPR038536">
    <property type="entry name" value="Alkyl/aryl-sulf_dimr_sf"/>
</dbReference>
<sequence>MFLLSKLGYIAEQNTQTGPLLHINRSTFSPSPLATPSQVKMNDDFEFAQRGLLSTPKRSLVISDFGRDVVWNFNAYAFLEDEAPNTVNKLLWRQGQLCSATPGLYQVIDGIYQIRGYDLANMSIIQIPNSNGIIIVDCLTSVETARSAIELYLDYYKDKHNQDAEIKALFYTHCHIDHFGGAQAIVDLAKAGGNSNLPIYGPDGFLEHAVSENIYAGAAMTRRSIYMYGEVLPRSPEGQIGCGLGQAVSTGASSLVAPSHVITEDGPLKVAVEGLKITCQLTPGTEAPAEVNFYFPDYLALCMAENATHTLHNLQTLRGAPVRDGRLWSRYMDESIALFGDKTDVVFSSHHWPTWKEDKDLVVKFLSEQRDYYAYLNNETLRQLNDGKTPLEIAEDIQMPPSLSSRTNLRGYYGSISHNAKAVYDKYMGWFDGNPAYLWPLPPTAESIEFVKCMGGNEAVLKLAQGYRTDKNYRFAATLLDKLIFATQSNPAEKDGETAKQAKQELAAVYTALGYGAENGPWRNIYLTGAYELKNGATAAVNSVSSQSMMNVSLDQLFDTIAILMDGPKAFKQPKVYLEKEISIDFMVEDIAQLKKMGAGWHMRLSNAALTGHAVGYTAPPNPRSAGVALTVWLKHEQLVSLIVAAATGKNPNLDNLTISGDVDAWAKVMAIITLPSTAFNIVTP</sequence>
<dbReference type="SMART" id="SM00849">
    <property type="entry name" value="Lactamase_B"/>
    <property type="match status" value="1"/>
</dbReference>
<dbReference type="SUPFAM" id="SSF56281">
    <property type="entry name" value="Metallo-hydrolase/oxidoreductase"/>
    <property type="match status" value="1"/>
</dbReference>
<dbReference type="OrthoDB" id="449487at2759"/>
<keyword evidence="7" id="KW-1185">Reference proteome</keyword>
<evidence type="ECO:0000256" key="1">
    <source>
        <dbReference type="ARBA" id="ARBA00022723"/>
    </source>
</evidence>
<dbReference type="InterPro" id="IPR052195">
    <property type="entry name" value="Bact_Alkyl/Aryl-Sulfatase"/>
</dbReference>
<dbReference type="Gene3D" id="1.25.40.880">
    <property type="entry name" value="Alkyl sulfatase, dimerisation domain"/>
    <property type="match status" value="1"/>
</dbReference>
<evidence type="ECO:0000313" key="6">
    <source>
        <dbReference type="EMBL" id="EEQ27990.1"/>
    </source>
</evidence>
<dbReference type="PANTHER" id="PTHR43223">
    <property type="entry name" value="ALKYL/ARYL-SULFATASE"/>
    <property type="match status" value="1"/>
</dbReference>
<organism evidence="6 7">
    <name type="scientific">Arthroderma otae (strain ATCC MYA-4605 / CBS 113480)</name>
    <name type="common">Microsporum canis</name>
    <dbReference type="NCBI Taxonomy" id="554155"/>
    <lineage>
        <taxon>Eukaryota</taxon>
        <taxon>Fungi</taxon>
        <taxon>Dikarya</taxon>
        <taxon>Ascomycota</taxon>
        <taxon>Pezizomycotina</taxon>
        <taxon>Eurotiomycetes</taxon>
        <taxon>Eurotiomycetidae</taxon>
        <taxon>Onygenales</taxon>
        <taxon>Arthrodermataceae</taxon>
        <taxon>Microsporum</taxon>
    </lineage>
</organism>